<evidence type="ECO:0000256" key="5">
    <source>
        <dbReference type="ARBA" id="ARBA00022679"/>
    </source>
</evidence>
<comment type="similarity">
    <text evidence="2">Belongs to the beta sliding clamp family.</text>
</comment>
<keyword evidence="6 13" id="KW-0548">Nucleotidyltransferase</keyword>
<keyword evidence="8" id="KW-0239">DNA-directed DNA polymerase</keyword>
<dbReference type="Pfam" id="PF00712">
    <property type="entry name" value="DNA_pol3_beta"/>
    <property type="match status" value="1"/>
</dbReference>
<evidence type="ECO:0000256" key="3">
    <source>
        <dbReference type="ARBA" id="ARBA00021035"/>
    </source>
</evidence>
<sequence>MQFSISRENLLKPLQQVCGVLSSRPNIPVLNNVLLQIENNRLTITGTDLEVELSTQTQLSSSTTNGNFTIPAKNS</sequence>
<gene>
    <name evidence="13" type="primary">dnaN_2</name>
    <name evidence="13" type="ORF">NCTC8284_01338</name>
</gene>
<organism evidence="13 14">
    <name type="scientific">Rodentibacter pneumotropicus</name>
    <dbReference type="NCBI Taxonomy" id="758"/>
    <lineage>
        <taxon>Bacteria</taxon>
        <taxon>Pseudomonadati</taxon>
        <taxon>Pseudomonadota</taxon>
        <taxon>Gammaproteobacteria</taxon>
        <taxon>Pasteurellales</taxon>
        <taxon>Pasteurellaceae</taxon>
        <taxon>Rodentibacter</taxon>
    </lineage>
</organism>
<protein>
    <recommendedName>
        <fullName evidence="3">Beta sliding clamp</fullName>
    </recommendedName>
    <alternativeName>
        <fullName evidence="11">Beta-clamp processivity factor</fullName>
    </alternativeName>
    <alternativeName>
        <fullName evidence="10">DNA polymerase III beta sliding clamp subunit</fullName>
    </alternativeName>
</protein>
<dbReference type="InterPro" id="IPR022634">
    <property type="entry name" value="DNA_polIII_beta_N"/>
</dbReference>
<evidence type="ECO:0000313" key="14">
    <source>
        <dbReference type="Proteomes" id="UP000278733"/>
    </source>
</evidence>
<dbReference type="Proteomes" id="UP000278733">
    <property type="component" value="Chromosome"/>
</dbReference>
<dbReference type="GO" id="GO:0003677">
    <property type="term" value="F:DNA binding"/>
    <property type="evidence" value="ECO:0007669"/>
    <property type="project" value="UniProtKB-KW"/>
</dbReference>
<feature type="domain" description="DNA polymerase III beta sliding clamp N-terminal" evidence="12">
    <location>
        <begin position="1"/>
        <end position="74"/>
    </location>
</feature>
<evidence type="ECO:0000256" key="10">
    <source>
        <dbReference type="ARBA" id="ARBA00030988"/>
    </source>
</evidence>
<evidence type="ECO:0000256" key="2">
    <source>
        <dbReference type="ARBA" id="ARBA00010752"/>
    </source>
</evidence>
<proteinExistence type="inferred from homology"/>
<dbReference type="KEGG" id="rpne:NCTC8284_01338"/>
<accession>A0A3S4W0Y2</accession>
<dbReference type="GO" id="GO:0008408">
    <property type="term" value="F:3'-5' exonuclease activity"/>
    <property type="evidence" value="ECO:0007669"/>
    <property type="project" value="InterPro"/>
</dbReference>
<keyword evidence="5 13" id="KW-0808">Transferase</keyword>
<dbReference type="EMBL" id="LR134405">
    <property type="protein sequence ID" value="VEH66176.1"/>
    <property type="molecule type" value="Genomic_DNA"/>
</dbReference>
<dbReference type="GO" id="GO:0005737">
    <property type="term" value="C:cytoplasm"/>
    <property type="evidence" value="ECO:0007669"/>
    <property type="project" value="UniProtKB-SubCell"/>
</dbReference>
<keyword evidence="4" id="KW-0963">Cytoplasm</keyword>
<dbReference type="InterPro" id="IPR001001">
    <property type="entry name" value="DNA_polIII_beta"/>
</dbReference>
<evidence type="ECO:0000256" key="1">
    <source>
        <dbReference type="ARBA" id="ARBA00004496"/>
    </source>
</evidence>
<evidence type="ECO:0000256" key="4">
    <source>
        <dbReference type="ARBA" id="ARBA00022490"/>
    </source>
</evidence>
<keyword evidence="7" id="KW-0235">DNA replication</keyword>
<dbReference type="GO" id="GO:0006271">
    <property type="term" value="P:DNA strand elongation involved in DNA replication"/>
    <property type="evidence" value="ECO:0007669"/>
    <property type="project" value="TreeGrafter"/>
</dbReference>
<dbReference type="AlphaFoldDB" id="A0A3S4W0Y2"/>
<comment type="subcellular location">
    <subcellularLocation>
        <location evidence="1">Cytoplasm</location>
    </subcellularLocation>
</comment>
<dbReference type="PANTHER" id="PTHR30478:SF0">
    <property type="entry name" value="BETA SLIDING CLAMP"/>
    <property type="match status" value="1"/>
</dbReference>
<evidence type="ECO:0000256" key="9">
    <source>
        <dbReference type="ARBA" id="ARBA00023125"/>
    </source>
</evidence>
<reference evidence="13 14" key="1">
    <citation type="submission" date="2018-12" db="EMBL/GenBank/DDBJ databases">
        <authorList>
            <consortium name="Pathogen Informatics"/>
        </authorList>
    </citation>
    <scope>NUCLEOTIDE SEQUENCE [LARGE SCALE GENOMIC DNA]</scope>
    <source>
        <strain evidence="13 14">NCTC8284</strain>
    </source>
</reference>
<evidence type="ECO:0000256" key="7">
    <source>
        <dbReference type="ARBA" id="ARBA00022705"/>
    </source>
</evidence>
<dbReference type="Gene3D" id="3.10.150.10">
    <property type="entry name" value="DNA Polymerase III, subunit A, domain 2"/>
    <property type="match status" value="1"/>
</dbReference>
<name>A0A3S4W0Y2_9PAST</name>
<dbReference type="GO" id="GO:0003887">
    <property type="term" value="F:DNA-directed DNA polymerase activity"/>
    <property type="evidence" value="ECO:0007669"/>
    <property type="project" value="UniProtKB-KW"/>
</dbReference>
<dbReference type="GO" id="GO:0009360">
    <property type="term" value="C:DNA polymerase III complex"/>
    <property type="evidence" value="ECO:0007669"/>
    <property type="project" value="InterPro"/>
</dbReference>
<evidence type="ECO:0000256" key="6">
    <source>
        <dbReference type="ARBA" id="ARBA00022695"/>
    </source>
</evidence>
<keyword evidence="9" id="KW-0238">DNA-binding</keyword>
<evidence type="ECO:0000256" key="11">
    <source>
        <dbReference type="ARBA" id="ARBA00033276"/>
    </source>
</evidence>
<dbReference type="SUPFAM" id="SSF55979">
    <property type="entry name" value="DNA clamp"/>
    <property type="match status" value="1"/>
</dbReference>
<dbReference type="PANTHER" id="PTHR30478">
    <property type="entry name" value="DNA POLYMERASE III SUBUNIT BETA"/>
    <property type="match status" value="1"/>
</dbReference>
<evidence type="ECO:0000313" key="13">
    <source>
        <dbReference type="EMBL" id="VEH66176.1"/>
    </source>
</evidence>
<dbReference type="InterPro" id="IPR046938">
    <property type="entry name" value="DNA_clamp_sf"/>
</dbReference>
<evidence type="ECO:0000256" key="8">
    <source>
        <dbReference type="ARBA" id="ARBA00022932"/>
    </source>
</evidence>
<evidence type="ECO:0000259" key="12">
    <source>
        <dbReference type="Pfam" id="PF00712"/>
    </source>
</evidence>